<feature type="domain" description="IclR-ED" evidence="4">
    <location>
        <begin position="75"/>
        <end position="256"/>
    </location>
</feature>
<evidence type="ECO:0000256" key="2">
    <source>
        <dbReference type="ARBA" id="ARBA00023125"/>
    </source>
</evidence>
<evidence type="ECO:0000256" key="3">
    <source>
        <dbReference type="ARBA" id="ARBA00023163"/>
    </source>
</evidence>
<protein>
    <recommendedName>
        <fullName evidence="4">IclR-ED domain-containing protein</fullName>
    </recommendedName>
</protein>
<name>A0A2I1IIQ4_9MICO</name>
<keyword evidence="2" id="KW-0238">DNA-binding</keyword>
<dbReference type="SMART" id="SM00346">
    <property type="entry name" value="HTH_ICLR"/>
    <property type="match status" value="1"/>
</dbReference>
<evidence type="ECO:0000313" key="5">
    <source>
        <dbReference type="EMBL" id="PKY71009.1"/>
    </source>
</evidence>
<dbReference type="EMBL" id="PKGO01000002">
    <property type="protein sequence ID" value="PKY71009.1"/>
    <property type="molecule type" value="Genomic_DNA"/>
</dbReference>
<dbReference type="Gene3D" id="1.10.10.10">
    <property type="entry name" value="Winged helix-like DNA-binding domain superfamily/Winged helix DNA-binding domain"/>
    <property type="match status" value="1"/>
</dbReference>
<dbReference type="InterPro" id="IPR014757">
    <property type="entry name" value="Tscrpt_reg_IclR_C"/>
</dbReference>
<dbReference type="InterPro" id="IPR036388">
    <property type="entry name" value="WH-like_DNA-bd_sf"/>
</dbReference>
<evidence type="ECO:0000256" key="1">
    <source>
        <dbReference type="ARBA" id="ARBA00023015"/>
    </source>
</evidence>
<reference evidence="5 6" key="1">
    <citation type="submission" date="2017-12" db="EMBL/GenBank/DDBJ databases">
        <title>Phylogenetic diversity of female urinary microbiome.</title>
        <authorList>
            <person name="Thomas-White K."/>
            <person name="Wolfe A.J."/>
        </authorList>
    </citation>
    <scope>NUCLEOTIDE SEQUENCE [LARGE SCALE GENOMIC DNA]</scope>
    <source>
        <strain evidence="5 6">UMB0426</strain>
    </source>
</reference>
<accession>A0A2I1IIQ4</accession>
<dbReference type="Gene3D" id="3.30.450.40">
    <property type="match status" value="1"/>
</dbReference>
<dbReference type="GO" id="GO:0045892">
    <property type="term" value="P:negative regulation of DNA-templated transcription"/>
    <property type="evidence" value="ECO:0007669"/>
    <property type="project" value="TreeGrafter"/>
</dbReference>
<dbReference type="SUPFAM" id="SSF55781">
    <property type="entry name" value="GAF domain-like"/>
    <property type="match status" value="1"/>
</dbReference>
<dbReference type="InterPro" id="IPR005471">
    <property type="entry name" value="Tscrpt_reg_IclR_N"/>
</dbReference>
<organism evidence="5 6">
    <name type="scientific">Brevibacterium ravenspurgense</name>
    <dbReference type="NCBI Taxonomy" id="479117"/>
    <lineage>
        <taxon>Bacteria</taxon>
        <taxon>Bacillati</taxon>
        <taxon>Actinomycetota</taxon>
        <taxon>Actinomycetes</taxon>
        <taxon>Micrococcales</taxon>
        <taxon>Brevibacteriaceae</taxon>
        <taxon>Brevibacterium</taxon>
    </lineage>
</organism>
<dbReference type="InterPro" id="IPR036390">
    <property type="entry name" value="WH_DNA-bd_sf"/>
</dbReference>
<dbReference type="RefSeq" id="WP_101671984.1">
    <property type="nucleotide sequence ID" value="NZ_PKGO01000002.1"/>
</dbReference>
<dbReference type="InterPro" id="IPR050707">
    <property type="entry name" value="HTH_MetabolicPath_Reg"/>
</dbReference>
<dbReference type="GO" id="GO:0003700">
    <property type="term" value="F:DNA-binding transcription factor activity"/>
    <property type="evidence" value="ECO:0007669"/>
    <property type="project" value="TreeGrafter"/>
</dbReference>
<proteinExistence type="predicted"/>
<comment type="caution">
    <text evidence="5">The sequence shown here is derived from an EMBL/GenBank/DDBJ whole genome shotgun (WGS) entry which is preliminary data.</text>
</comment>
<dbReference type="PANTHER" id="PTHR30136:SF24">
    <property type="entry name" value="HTH-TYPE TRANSCRIPTIONAL REPRESSOR ALLR"/>
    <property type="match status" value="1"/>
</dbReference>
<dbReference type="PANTHER" id="PTHR30136">
    <property type="entry name" value="HELIX-TURN-HELIX TRANSCRIPTIONAL REGULATOR, ICLR FAMILY"/>
    <property type="match status" value="1"/>
</dbReference>
<keyword evidence="3" id="KW-0804">Transcription</keyword>
<dbReference type="InterPro" id="IPR029016">
    <property type="entry name" value="GAF-like_dom_sf"/>
</dbReference>
<dbReference type="AlphaFoldDB" id="A0A2I1IIQ4"/>
<dbReference type="SUPFAM" id="SSF46785">
    <property type="entry name" value="Winged helix' DNA-binding domain"/>
    <property type="match status" value="1"/>
</dbReference>
<gene>
    <name evidence="5" type="ORF">CYJ40_02840</name>
</gene>
<sequence>MNDYLDRIRAAGVDGSAVLARGLMLLEILRKHSGVTVKELAALADLPLATTYRLIGQLQASGFATEFDGHIHASRVLTLADDSASPHLVEVMRPALLSVSRQTGLATVLTVRVNTLCLTLDSISPVGKPRPLFGIGDTRVIYAGASAKPLLAYAEPEVIAKVTNSARKKYTNATPTGQVLKDALERIRVKGYDVSDGEIQAQTRGIGIPLLDNGIAYACLSVVSQISRMPPTDEVVEVLRAATEFVALKRAHGNGPTWTSAETFEPGELHD</sequence>
<evidence type="ECO:0000259" key="4">
    <source>
        <dbReference type="PROSITE" id="PS51078"/>
    </source>
</evidence>
<dbReference type="PROSITE" id="PS51078">
    <property type="entry name" value="ICLR_ED"/>
    <property type="match status" value="1"/>
</dbReference>
<dbReference type="Pfam" id="PF09339">
    <property type="entry name" value="HTH_IclR"/>
    <property type="match status" value="1"/>
</dbReference>
<dbReference type="GO" id="GO:0003677">
    <property type="term" value="F:DNA binding"/>
    <property type="evidence" value="ECO:0007669"/>
    <property type="project" value="UniProtKB-KW"/>
</dbReference>
<dbReference type="Pfam" id="PF01614">
    <property type="entry name" value="IclR_C"/>
    <property type="match status" value="1"/>
</dbReference>
<keyword evidence="1" id="KW-0805">Transcription regulation</keyword>
<evidence type="ECO:0000313" key="6">
    <source>
        <dbReference type="Proteomes" id="UP000242755"/>
    </source>
</evidence>
<dbReference type="Proteomes" id="UP000242755">
    <property type="component" value="Unassembled WGS sequence"/>
</dbReference>